<dbReference type="PANTHER" id="PTHR48083">
    <property type="entry name" value="MEDIUM-CHAIN SPECIFIC ACYL-COA DEHYDROGENASE, MITOCHONDRIAL-RELATED"/>
    <property type="match status" value="1"/>
</dbReference>
<dbReference type="Pfam" id="PF02771">
    <property type="entry name" value="Acyl-CoA_dh_N"/>
    <property type="match status" value="1"/>
</dbReference>
<evidence type="ECO:0000256" key="2">
    <source>
        <dbReference type="ARBA" id="ARBA00049661"/>
    </source>
</evidence>
<dbReference type="GO" id="GO:0005737">
    <property type="term" value="C:cytoplasm"/>
    <property type="evidence" value="ECO:0007669"/>
    <property type="project" value="TreeGrafter"/>
</dbReference>
<dbReference type="AlphaFoldDB" id="A0A1H1NZZ7"/>
<accession>A0A1H1NZZ7</accession>
<dbReference type="Gene3D" id="1.10.540.10">
    <property type="entry name" value="Acyl-CoA dehydrogenase/oxidase, N-terminal domain"/>
    <property type="match status" value="1"/>
</dbReference>
<dbReference type="PIRSF" id="PIRSF016578">
    <property type="entry name" value="HsaA"/>
    <property type="match status" value="1"/>
</dbReference>
<proteinExistence type="inferred from homology"/>
<dbReference type="InterPro" id="IPR036250">
    <property type="entry name" value="AcylCo_DH-like_C"/>
</dbReference>
<reference evidence="6" key="1">
    <citation type="submission" date="2016-10" db="EMBL/GenBank/DDBJ databases">
        <authorList>
            <person name="Varghese N."/>
            <person name="Submissions S."/>
        </authorList>
    </citation>
    <scope>NUCLEOTIDE SEQUENCE [LARGE SCALE GENOMIC DNA]</scope>
    <source>
        <strain evidence="6">KCTC 32247</strain>
    </source>
</reference>
<protein>
    <submittedName>
        <fullName evidence="5">3-hydroxy-9,10-secoandrosta-1,3,5(10)-triene-9,17-dione monooxygenase</fullName>
    </submittedName>
</protein>
<dbReference type="InterPro" id="IPR013786">
    <property type="entry name" value="AcylCoA_DH/ox_N"/>
</dbReference>
<organism evidence="5 6">
    <name type="scientific">Pseudomonas oryzae</name>
    <dbReference type="NCBI Taxonomy" id="1392877"/>
    <lineage>
        <taxon>Bacteria</taxon>
        <taxon>Pseudomonadati</taxon>
        <taxon>Pseudomonadota</taxon>
        <taxon>Gammaproteobacteria</taxon>
        <taxon>Pseudomonadales</taxon>
        <taxon>Pseudomonadaceae</taxon>
        <taxon>Pseudomonas</taxon>
    </lineage>
</organism>
<evidence type="ECO:0000313" key="6">
    <source>
        <dbReference type="Proteomes" id="UP000243359"/>
    </source>
</evidence>
<dbReference type="SUPFAM" id="SSF56645">
    <property type="entry name" value="Acyl-CoA dehydrogenase NM domain-like"/>
    <property type="match status" value="1"/>
</dbReference>
<dbReference type="Gene3D" id="1.20.140.10">
    <property type="entry name" value="Butyryl-CoA Dehydrogenase, subunit A, domain 3"/>
    <property type="match status" value="1"/>
</dbReference>
<dbReference type="SUPFAM" id="SSF47203">
    <property type="entry name" value="Acyl-CoA dehydrogenase C-terminal domain-like"/>
    <property type="match status" value="1"/>
</dbReference>
<keyword evidence="1" id="KW-0560">Oxidoreductase</keyword>
<sequence>MGESMEQTTRISPEELVARARALVPLLAERAAQAEAELKVADDVIAALQEAQLFRVMQPKRHGGFEFGPKVFAEIQQTLAEGCMSTAWMYGVVAVHPWQLALFPEQAQQEVWGEDASTLVASTYMPVARVTEVEGGYRISGRWGFSTGCEHCDWVFLGGNLTPGVGKGNSYRTFLLPKSDYRIERNWEVIGLRGTGSHDIVVEDAFVPLHRTHATQQHDDAANPGRELNSAPLYRVPFAQMFIPAVSNACLGGLAAAIQHFKDYAKQGISKNVGMRTVDDPNAQLAYARAVVAHEQMVENRKRHYDVQMSYAERGEAAPVNERLRQRYQLAQVANECAHQINELLRCCGAAGTYRSYPLTRIFLDVFTGRAHIANNVDLFGRAFGFIALTDQTTTDSFL</sequence>
<evidence type="ECO:0000256" key="1">
    <source>
        <dbReference type="ARBA" id="ARBA00023002"/>
    </source>
</evidence>
<dbReference type="Proteomes" id="UP000243359">
    <property type="component" value="Chromosome I"/>
</dbReference>
<gene>
    <name evidence="5" type="ORF">SAMN05216221_0944</name>
</gene>
<dbReference type="RefSeq" id="WP_231975704.1">
    <property type="nucleotide sequence ID" value="NZ_LT629751.1"/>
</dbReference>
<dbReference type="PANTHER" id="PTHR48083:SF19">
    <property type="entry name" value="FLAVIN-DEPENDENT MONOOXYGENASE, OXYGENASE SUBUNIT HSAA"/>
    <property type="match status" value="1"/>
</dbReference>
<dbReference type="EMBL" id="LT629751">
    <property type="protein sequence ID" value="SDS04566.1"/>
    <property type="molecule type" value="Genomic_DNA"/>
</dbReference>
<dbReference type="Gene3D" id="2.40.110.10">
    <property type="entry name" value="Butyryl-CoA Dehydrogenase, subunit A, domain 2"/>
    <property type="match status" value="1"/>
</dbReference>
<evidence type="ECO:0000313" key="5">
    <source>
        <dbReference type="EMBL" id="SDS04566.1"/>
    </source>
</evidence>
<dbReference type="GO" id="GO:0050660">
    <property type="term" value="F:flavin adenine dinucleotide binding"/>
    <property type="evidence" value="ECO:0007669"/>
    <property type="project" value="InterPro"/>
</dbReference>
<feature type="domain" description="Acyl-CoA dehydrogenase C-terminal" evidence="4">
    <location>
        <begin position="249"/>
        <end position="376"/>
    </location>
</feature>
<dbReference type="InterPro" id="IPR013107">
    <property type="entry name" value="Acyl-CoA_DH_C"/>
</dbReference>
<dbReference type="STRING" id="1392877.SAMN05216221_0944"/>
<keyword evidence="6" id="KW-1185">Reference proteome</keyword>
<dbReference type="InterPro" id="IPR009100">
    <property type="entry name" value="AcylCoA_DH/oxidase_NM_dom_sf"/>
</dbReference>
<evidence type="ECO:0000259" key="3">
    <source>
        <dbReference type="Pfam" id="PF02771"/>
    </source>
</evidence>
<evidence type="ECO:0000259" key="4">
    <source>
        <dbReference type="Pfam" id="PF08028"/>
    </source>
</evidence>
<dbReference type="GO" id="GO:0003995">
    <property type="term" value="F:acyl-CoA dehydrogenase activity"/>
    <property type="evidence" value="ECO:0007669"/>
    <property type="project" value="TreeGrafter"/>
</dbReference>
<name>A0A1H1NZZ7_9PSED</name>
<dbReference type="InterPro" id="IPR046373">
    <property type="entry name" value="Acyl-CoA_Oxase/DH_mid-dom_sf"/>
</dbReference>
<dbReference type="GO" id="GO:0016712">
    <property type="term" value="F:oxidoreductase activity, acting on paired donors, with incorporation or reduction of molecular oxygen, reduced flavin or flavoprotein as one donor, and incorporation of one atom of oxygen"/>
    <property type="evidence" value="ECO:0007669"/>
    <property type="project" value="TreeGrafter"/>
</dbReference>
<dbReference type="Pfam" id="PF08028">
    <property type="entry name" value="Acyl-CoA_dh_2"/>
    <property type="match status" value="1"/>
</dbReference>
<dbReference type="GO" id="GO:0033539">
    <property type="term" value="P:fatty acid beta-oxidation using acyl-CoA dehydrogenase"/>
    <property type="evidence" value="ECO:0007669"/>
    <property type="project" value="TreeGrafter"/>
</dbReference>
<comment type="similarity">
    <text evidence="2">Belongs to the HpaH/HsaA monooxygenase family.</text>
</comment>
<feature type="domain" description="Acyl-CoA dehydrogenase/oxidase N-terminal" evidence="3">
    <location>
        <begin position="27"/>
        <end position="112"/>
    </location>
</feature>
<dbReference type="InterPro" id="IPR037069">
    <property type="entry name" value="AcylCoA_DH/ox_N_sf"/>
</dbReference>
<dbReference type="InterPro" id="IPR050741">
    <property type="entry name" value="Acyl-CoA_dehydrogenase"/>
</dbReference>
<keyword evidence="5" id="KW-0503">Monooxygenase</keyword>